<sequence length="109" mass="11680">MKQFSILLKRYNLLRDLVLGVAATVVSCGVAAAIHTHAHPDSQQAVHSALVSHRLASVAIDQDQDAGVIRLTGIVENSTGRDRAQRIAQQAAPGYTIDNQIQVNRAGVM</sequence>
<dbReference type="PROSITE" id="PS51257">
    <property type="entry name" value="PROKAR_LIPOPROTEIN"/>
    <property type="match status" value="1"/>
</dbReference>
<evidence type="ECO:0000259" key="1">
    <source>
        <dbReference type="Pfam" id="PF04972"/>
    </source>
</evidence>
<accession>A0A9J7BKV4</accession>
<dbReference type="KEGG" id="orp:MOP44_23445"/>
<dbReference type="AlphaFoldDB" id="A0A9J7BKV4"/>
<evidence type="ECO:0000313" key="2">
    <source>
        <dbReference type="EMBL" id="UWZ83508.1"/>
    </source>
</evidence>
<dbReference type="RefSeq" id="WP_260792843.1">
    <property type="nucleotide sequence ID" value="NZ_CP093313.1"/>
</dbReference>
<dbReference type="Gene3D" id="3.30.1340.30">
    <property type="match status" value="1"/>
</dbReference>
<proteinExistence type="predicted"/>
<dbReference type="Proteomes" id="UP001059380">
    <property type="component" value="Chromosome"/>
</dbReference>
<dbReference type="EMBL" id="CP093313">
    <property type="protein sequence ID" value="UWZ83508.1"/>
    <property type="molecule type" value="Genomic_DNA"/>
</dbReference>
<keyword evidence="3" id="KW-1185">Reference proteome</keyword>
<evidence type="ECO:0000313" key="3">
    <source>
        <dbReference type="Proteomes" id="UP001059380"/>
    </source>
</evidence>
<protein>
    <submittedName>
        <fullName evidence="2">BON domain-containing protein</fullName>
    </submittedName>
</protein>
<gene>
    <name evidence="2" type="ORF">MOP44_23445</name>
</gene>
<feature type="domain" description="BON" evidence="1">
    <location>
        <begin position="43"/>
        <end position="104"/>
    </location>
</feature>
<dbReference type="InterPro" id="IPR007055">
    <property type="entry name" value="BON_dom"/>
</dbReference>
<dbReference type="Pfam" id="PF04972">
    <property type="entry name" value="BON"/>
    <property type="match status" value="1"/>
</dbReference>
<organism evidence="2 3">
    <name type="scientific">Occallatibacter riparius</name>
    <dbReference type="NCBI Taxonomy" id="1002689"/>
    <lineage>
        <taxon>Bacteria</taxon>
        <taxon>Pseudomonadati</taxon>
        <taxon>Acidobacteriota</taxon>
        <taxon>Terriglobia</taxon>
        <taxon>Terriglobales</taxon>
        <taxon>Acidobacteriaceae</taxon>
        <taxon>Occallatibacter</taxon>
    </lineage>
</organism>
<reference evidence="2" key="1">
    <citation type="submission" date="2021-04" db="EMBL/GenBank/DDBJ databases">
        <title>Phylogenetic analysis of Acidobacteriaceae.</title>
        <authorList>
            <person name="Qiu L."/>
            <person name="Zhang Q."/>
        </authorList>
    </citation>
    <scope>NUCLEOTIDE SEQUENCE</scope>
    <source>
        <strain evidence="2">DSM 25168</strain>
    </source>
</reference>
<name>A0A9J7BKV4_9BACT</name>